<feature type="chain" id="PRO_5045774674" evidence="1">
    <location>
        <begin position="19"/>
        <end position="380"/>
    </location>
</feature>
<protein>
    <submittedName>
        <fullName evidence="3">ABC transporter substrate-binding protein</fullName>
    </submittedName>
</protein>
<accession>A0ABW9ZAT4</accession>
<evidence type="ECO:0000256" key="1">
    <source>
        <dbReference type="SAM" id="SignalP"/>
    </source>
</evidence>
<dbReference type="Proteomes" id="UP000798602">
    <property type="component" value="Unassembled WGS sequence"/>
</dbReference>
<evidence type="ECO:0000313" key="4">
    <source>
        <dbReference type="Proteomes" id="UP000798602"/>
    </source>
</evidence>
<sequence>MQKLLLTLLLTVSLSVVFSCKNQKETHPEITQIKKQLVQHAKGFQIEEYSDYSVLTILQPWPKATKNFTYILKKKNAAVPENLQQYPQIDVPIKNLVVTSTTHIPSLEMLKSENRLIGFPGTNLISSSKTRKLIDTKKIVDIGINQDLNTELLIDLQPDVLVGFTIDDQNKTYDILAKSGIEILYNGDWVEETPLGKAEWIKFFGVLLDKSSEADAIFNSIEKNYNDIKEAAQKASTTPTVLSGAIYQDQWYLPGGKSWASIFLKDAKAQYLWGETTEVGSLSLSFETVLEKAENADFWIGPAQFVSLEEMIQNNPNYKFFKSFKEQKIYSFSNKKGKTGGVLYYELAPNRPDLLLKDLVSIIHPEIYSNHELFFFEKLK</sequence>
<name>A0ABW9ZAT4_9FLAO</name>
<feature type="signal peptide" evidence="1">
    <location>
        <begin position="1"/>
        <end position="18"/>
    </location>
</feature>
<dbReference type="PROSITE" id="PS51257">
    <property type="entry name" value="PROKAR_LIPOPROTEIN"/>
    <property type="match status" value="1"/>
</dbReference>
<dbReference type="RefSeq" id="WP_166537850.1">
    <property type="nucleotide sequence ID" value="NZ_JAABLM010000020.1"/>
</dbReference>
<dbReference type="SUPFAM" id="SSF53807">
    <property type="entry name" value="Helical backbone' metal receptor"/>
    <property type="match status" value="1"/>
</dbReference>
<dbReference type="Pfam" id="PF01497">
    <property type="entry name" value="Peripla_BP_2"/>
    <property type="match status" value="1"/>
</dbReference>
<keyword evidence="4" id="KW-1185">Reference proteome</keyword>
<evidence type="ECO:0000259" key="2">
    <source>
        <dbReference type="PROSITE" id="PS50983"/>
    </source>
</evidence>
<dbReference type="EMBL" id="JAABLM010000020">
    <property type="protein sequence ID" value="NBL66033.1"/>
    <property type="molecule type" value="Genomic_DNA"/>
</dbReference>
<keyword evidence="1" id="KW-0732">Signal</keyword>
<dbReference type="PANTHER" id="PTHR30535">
    <property type="entry name" value="VITAMIN B12-BINDING PROTEIN"/>
    <property type="match status" value="1"/>
</dbReference>
<dbReference type="PROSITE" id="PS50983">
    <property type="entry name" value="FE_B12_PBP"/>
    <property type="match status" value="1"/>
</dbReference>
<dbReference type="InterPro" id="IPR050902">
    <property type="entry name" value="ABC_Transporter_SBP"/>
</dbReference>
<proteinExistence type="predicted"/>
<gene>
    <name evidence="3" type="ORF">GV828_12565</name>
</gene>
<dbReference type="Gene3D" id="3.40.50.1980">
    <property type="entry name" value="Nitrogenase molybdenum iron protein domain"/>
    <property type="match status" value="2"/>
</dbReference>
<dbReference type="InterPro" id="IPR002491">
    <property type="entry name" value="ABC_transptr_periplasmic_BD"/>
</dbReference>
<reference evidence="4" key="1">
    <citation type="submission" date="2020-01" db="EMBL/GenBank/DDBJ databases">
        <title>Sphingomonas sp. strain CSW-10.</title>
        <authorList>
            <person name="Chen W.-M."/>
        </authorList>
    </citation>
    <scope>NUCLEOTIDE SEQUENCE [LARGE SCALE GENOMIC DNA]</scope>
    <source>
        <strain evidence="4">NST-5</strain>
    </source>
</reference>
<organism evidence="3 4">
    <name type="scientific">Flavobacterium ichthyis</name>
    <dbReference type="NCBI Taxonomy" id="2698827"/>
    <lineage>
        <taxon>Bacteria</taxon>
        <taxon>Pseudomonadati</taxon>
        <taxon>Bacteroidota</taxon>
        <taxon>Flavobacteriia</taxon>
        <taxon>Flavobacteriales</taxon>
        <taxon>Flavobacteriaceae</taxon>
        <taxon>Flavobacterium</taxon>
    </lineage>
</organism>
<comment type="caution">
    <text evidence="3">The sequence shown here is derived from an EMBL/GenBank/DDBJ whole genome shotgun (WGS) entry which is preliminary data.</text>
</comment>
<evidence type="ECO:0000313" key="3">
    <source>
        <dbReference type="EMBL" id="NBL66033.1"/>
    </source>
</evidence>
<dbReference type="PANTHER" id="PTHR30535:SF34">
    <property type="entry name" value="MOLYBDATE-BINDING PROTEIN MOLA"/>
    <property type="match status" value="1"/>
</dbReference>
<feature type="domain" description="Fe/B12 periplasmic-binding" evidence="2">
    <location>
        <begin position="95"/>
        <end position="367"/>
    </location>
</feature>